<dbReference type="Proteomes" id="UP000229054">
    <property type="component" value="Unassembled WGS sequence"/>
</dbReference>
<evidence type="ECO:0000313" key="4">
    <source>
        <dbReference type="Proteomes" id="UP000229054"/>
    </source>
</evidence>
<evidence type="ECO:0000256" key="2">
    <source>
        <dbReference type="RuleBase" id="RU362080"/>
    </source>
</evidence>
<dbReference type="AlphaFoldDB" id="A0A2G9YTD1"/>
<comment type="similarity">
    <text evidence="1 2">Belongs to the phD/YefM antitoxin family.</text>
</comment>
<dbReference type="PANTHER" id="PTHR33713">
    <property type="entry name" value="ANTITOXIN YAFN-RELATED"/>
    <property type="match status" value="1"/>
</dbReference>
<dbReference type="PANTHER" id="PTHR33713:SF6">
    <property type="entry name" value="ANTITOXIN YEFM"/>
    <property type="match status" value="1"/>
</dbReference>
<dbReference type="InterPro" id="IPR006442">
    <property type="entry name" value="Antitoxin_Phd/YefM"/>
</dbReference>
<dbReference type="Pfam" id="PF02604">
    <property type="entry name" value="PhdYeFM_antitox"/>
    <property type="match status" value="1"/>
</dbReference>
<dbReference type="EMBL" id="PCRN01000006">
    <property type="protein sequence ID" value="PIP22514.1"/>
    <property type="molecule type" value="Genomic_DNA"/>
</dbReference>
<accession>A0A2G9YTD1</accession>
<reference evidence="3 4" key="1">
    <citation type="submission" date="2017-09" db="EMBL/GenBank/DDBJ databases">
        <title>Depth-based differentiation of microbial function through sediment-hosted aquifers and enrichment of novel symbionts in the deep terrestrial subsurface.</title>
        <authorList>
            <person name="Probst A.J."/>
            <person name="Ladd B."/>
            <person name="Jarett J.K."/>
            <person name="Geller-Mcgrath D.E."/>
            <person name="Sieber C.M."/>
            <person name="Emerson J.B."/>
            <person name="Anantharaman K."/>
            <person name="Thomas B.C."/>
            <person name="Malmstrom R."/>
            <person name="Stieglmeier M."/>
            <person name="Klingl A."/>
            <person name="Woyke T."/>
            <person name="Ryan C.M."/>
            <person name="Banfield J.F."/>
        </authorList>
    </citation>
    <scope>NUCLEOTIDE SEQUENCE [LARGE SCALE GENOMIC DNA]</scope>
    <source>
        <strain evidence="3">CG23_combo_of_CG06-09_8_20_14_all_39_25</strain>
    </source>
</reference>
<evidence type="ECO:0000313" key="3">
    <source>
        <dbReference type="EMBL" id="PIP22514.1"/>
    </source>
</evidence>
<dbReference type="Gene3D" id="1.10.1220.170">
    <property type="match status" value="1"/>
</dbReference>
<organism evidence="3 4">
    <name type="scientific">Candidatus Nealsonbacteria bacterium CG23_combo_of_CG06-09_8_20_14_all_39_25</name>
    <dbReference type="NCBI Taxonomy" id="1974723"/>
    <lineage>
        <taxon>Bacteria</taxon>
        <taxon>Candidatus Nealsoniibacteriota</taxon>
    </lineage>
</organism>
<dbReference type="Gene3D" id="3.40.1620.10">
    <property type="entry name" value="YefM-like domain"/>
    <property type="match status" value="1"/>
</dbReference>
<dbReference type="InterPro" id="IPR051405">
    <property type="entry name" value="phD/YefM_antitoxin"/>
</dbReference>
<dbReference type="NCBIfam" id="TIGR01552">
    <property type="entry name" value="phd_fam"/>
    <property type="match status" value="1"/>
</dbReference>
<protein>
    <recommendedName>
        <fullName evidence="2">Antitoxin</fullName>
    </recommendedName>
</protein>
<dbReference type="SUPFAM" id="SSF143120">
    <property type="entry name" value="YefM-like"/>
    <property type="match status" value="1"/>
</dbReference>
<comment type="function">
    <text evidence="2">Antitoxin component of a type II toxin-antitoxin (TA) system.</text>
</comment>
<gene>
    <name evidence="3" type="ORF">COX38_00150</name>
</gene>
<dbReference type="InterPro" id="IPR036165">
    <property type="entry name" value="YefM-like_sf"/>
</dbReference>
<name>A0A2G9YTD1_9BACT</name>
<proteinExistence type="inferred from homology"/>
<sequence length="108" mass="12634">MRINKKERNKTMDTKTTLPISEARKKIFKIAEKVQKPSTYYTLTEKGIPKVVVMSAEEFESWRETLEVMRDFPNLEKDVKKAEKDFKKGNYSTLEKILAKEGFVLADK</sequence>
<comment type="caution">
    <text evidence="3">The sequence shown here is derived from an EMBL/GenBank/DDBJ whole genome shotgun (WGS) entry which is preliminary data.</text>
</comment>
<evidence type="ECO:0000256" key="1">
    <source>
        <dbReference type="ARBA" id="ARBA00009981"/>
    </source>
</evidence>